<dbReference type="Gene3D" id="3.40.50.720">
    <property type="entry name" value="NAD(P)-binding Rossmann-like Domain"/>
    <property type="match status" value="1"/>
</dbReference>
<keyword evidence="1" id="KW-0521">NADP</keyword>
<feature type="domain" description="Enoyl reductase (ER)" evidence="3">
    <location>
        <begin position="54"/>
        <end position="357"/>
    </location>
</feature>
<name>A0A8D8MDV0_9HEMI</name>
<dbReference type="InterPro" id="IPR013149">
    <property type="entry name" value="ADH-like_C"/>
</dbReference>
<dbReference type="SUPFAM" id="SSF50129">
    <property type="entry name" value="GroES-like"/>
    <property type="match status" value="1"/>
</dbReference>
<dbReference type="SMART" id="SM00829">
    <property type="entry name" value="PKS_ER"/>
    <property type="match status" value="1"/>
</dbReference>
<protein>
    <submittedName>
        <fullName evidence="4">Zeta-crystallin</fullName>
    </submittedName>
</protein>
<dbReference type="Pfam" id="PF08240">
    <property type="entry name" value="ADH_N"/>
    <property type="match status" value="1"/>
</dbReference>
<dbReference type="PANTHER" id="PTHR44154:SF1">
    <property type="entry name" value="QUINONE OXIDOREDUCTASE"/>
    <property type="match status" value="1"/>
</dbReference>
<dbReference type="PANTHER" id="PTHR44154">
    <property type="entry name" value="QUINONE OXIDOREDUCTASE"/>
    <property type="match status" value="1"/>
</dbReference>
<evidence type="ECO:0000313" key="4">
    <source>
        <dbReference type="EMBL" id="CAG6622367.1"/>
    </source>
</evidence>
<evidence type="ECO:0000256" key="2">
    <source>
        <dbReference type="SAM" id="SignalP"/>
    </source>
</evidence>
<dbReference type="AlphaFoldDB" id="A0A8D8MDV0"/>
<dbReference type="InterPro" id="IPR051603">
    <property type="entry name" value="Zinc-ADH_QOR/CCCR"/>
</dbReference>
<dbReference type="EMBL" id="HBUF01052391">
    <property type="protein sequence ID" value="CAG6622367.1"/>
    <property type="molecule type" value="Transcribed_RNA"/>
</dbReference>
<dbReference type="EMBL" id="HBUF01052390">
    <property type="protein sequence ID" value="CAG6622366.1"/>
    <property type="molecule type" value="Transcribed_RNA"/>
</dbReference>
<organism evidence="4">
    <name type="scientific">Cacopsylla melanoneura</name>
    <dbReference type="NCBI Taxonomy" id="428564"/>
    <lineage>
        <taxon>Eukaryota</taxon>
        <taxon>Metazoa</taxon>
        <taxon>Ecdysozoa</taxon>
        <taxon>Arthropoda</taxon>
        <taxon>Hexapoda</taxon>
        <taxon>Insecta</taxon>
        <taxon>Pterygota</taxon>
        <taxon>Neoptera</taxon>
        <taxon>Paraneoptera</taxon>
        <taxon>Hemiptera</taxon>
        <taxon>Sternorrhyncha</taxon>
        <taxon>Psylloidea</taxon>
        <taxon>Psyllidae</taxon>
        <taxon>Psyllinae</taxon>
        <taxon>Cacopsylla</taxon>
    </lineage>
</organism>
<reference evidence="4" key="1">
    <citation type="submission" date="2021-05" db="EMBL/GenBank/DDBJ databases">
        <authorList>
            <person name="Alioto T."/>
            <person name="Alioto T."/>
            <person name="Gomez Garrido J."/>
        </authorList>
    </citation>
    <scope>NUCLEOTIDE SEQUENCE</scope>
</reference>
<evidence type="ECO:0000256" key="1">
    <source>
        <dbReference type="ARBA" id="ARBA00022857"/>
    </source>
</evidence>
<keyword evidence="2" id="KW-0732">Signal</keyword>
<dbReference type="InterPro" id="IPR013154">
    <property type="entry name" value="ADH-like_N"/>
</dbReference>
<dbReference type="InterPro" id="IPR036291">
    <property type="entry name" value="NAD(P)-bd_dom_sf"/>
</dbReference>
<feature type="signal peptide" evidence="2">
    <location>
        <begin position="1"/>
        <end position="27"/>
    </location>
</feature>
<sequence>MTNHLDLLPDNPKFLCLILGLLTLGQCHENFHSNSTAYPATHPQMLAVRIHDWGEPDVLKLETCDVPPPPNHDQVLILVKAAAIYPWDVKIRKNQYARPVYDLPAILGQEVSGLVIMKGKNVNHLNIGDRVFAKLVGWEGGYAQLAVANGHDTYHLPEHFSYEQGAITYHLYFGAWRGLILKCNAKPNQTLFIIGANRGNGLAAIQVGKAYGLKVFASAGCEPGMIKCSTMGADHVVDHSDPDFREQAKKLNHGENFDIILEDYAIENIKPDHEYVKHWTGQLLRHTGIEVKETSEIRGFNLFMPSERERNGTRDAVLEGIREGWYTPYVGKYFMLHQAKKAHIQILNKDQIGDFVFTGIEQHEMLYPFMSAELRRNLSNVITPTLRDLVEIQQSYTFHDPMEDDHPDQTPRSDSARRAEFLHKQVFHQLYGGTTVVTTGYTDYFQEMWKKYSTNTVDLDLTHDSYFEEYVRDYAWWTMPANRSKPTYPPPTTTDPTASTMDAYDKYFYGAFEKFRRKK</sequence>
<proteinExistence type="predicted"/>
<feature type="chain" id="PRO_5033670243" evidence="2">
    <location>
        <begin position="28"/>
        <end position="519"/>
    </location>
</feature>
<dbReference type="GO" id="GO:0016491">
    <property type="term" value="F:oxidoreductase activity"/>
    <property type="evidence" value="ECO:0007669"/>
    <property type="project" value="InterPro"/>
</dbReference>
<dbReference type="SUPFAM" id="SSF51735">
    <property type="entry name" value="NAD(P)-binding Rossmann-fold domains"/>
    <property type="match status" value="1"/>
</dbReference>
<evidence type="ECO:0000259" key="3">
    <source>
        <dbReference type="SMART" id="SM00829"/>
    </source>
</evidence>
<dbReference type="Pfam" id="PF00107">
    <property type="entry name" value="ADH_zinc_N"/>
    <property type="match status" value="1"/>
</dbReference>
<dbReference type="EMBL" id="HBUF01052392">
    <property type="protein sequence ID" value="CAG6622368.1"/>
    <property type="molecule type" value="Transcribed_RNA"/>
</dbReference>
<dbReference type="InterPro" id="IPR020843">
    <property type="entry name" value="ER"/>
</dbReference>
<accession>A0A8D8MDV0</accession>
<dbReference type="InterPro" id="IPR011032">
    <property type="entry name" value="GroES-like_sf"/>
</dbReference>
<dbReference type="Gene3D" id="3.90.180.10">
    <property type="entry name" value="Medium-chain alcohol dehydrogenases, catalytic domain"/>
    <property type="match status" value="1"/>
</dbReference>